<feature type="region of interest" description="Disordered" evidence="1">
    <location>
        <begin position="152"/>
        <end position="174"/>
    </location>
</feature>
<evidence type="ECO:0000313" key="3">
    <source>
        <dbReference type="Proteomes" id="UP000314294"/>
    </source>
</evidence>
<dbReference type="Proteomes" id="UP000314294">
    <property type="component" value="Unassembled WGS sequence"/>
</dbReference>
<comment type="caution">
    <text evidence="2">The sequence shown here is derived from an EMBL/GenBank/DDBJ whole genome shotgun (WGS) entry which is preliminary data.</text>
</comment>
<reference evidence="2 3" key="1">
    <citation type="submission" date="2019-03" db="EMBL/GenBank/DDBJ databases">
        <title>First draft genome of Liparis tanakae, snailfish: a comprehensive survey of snailfish specific genes.</title>
        <authorList>
            <person name="Kim W."/>
            <person name="Song I."/>
            <person name="Jeong J.-H."/>
            <person name="Kim D."/>
            <person name="Kim S."/>
            <person name="Ryu S."/>
            <person name="Song J.Y."/>
            <person name="Lee S.K."/>
        </authorList>
    </citation>
    <scope>NUCLEOTIDE SEQUENCE [LARGE SCALE GENOMIC DNA]</scope>
    <source>
        <tissue evidence="2">Muscle</tissue>
    </source>
</reference>
<accession>A0A4Z2GTF8</accession>
<evidence type="ECO:0000313" key="2">
    <source>
        <dbReference type="EMBL" id="TNN55884.1"/>
    </source>
</evidence>
<keyword evidence="3" id="KW-1185">Reference proteome</keyword>
<gene>
    <name evidence="2" type="ORF">EYF80_033883</name>
</gene>
<proteinExistence type="predicted"/>
<organism evidence="2 3">
    <name type="scientific">Liparis tanakae</name>
    <name type="common">Tanaka's snailfish</name>
    <dbReference type="NCBI Taxonomy" id="230148"/>
    <lineage>
        <taxon>Eukaryota</taxon>
        <taxon>Metazoa</taxon>
        <taxon>Chordata</taxon>
        <taxon>Craniata</taxon>
        <taxon>Vertebrata</taxon>
        <taxon>Euteleostomi</taxon>
        <taxon>Actinopterygii</taxon>
        <taxon>Neopterygii</taxon>
        <taxon>Teleostei</taxon>
        <taxon>Neoteleostei</taxon>
        <taxon>Acanthomorphata</taxon>
        <taxon>Eupercaria</taxon>
        <taxon>Perciformes</taxon>
        <taxon>Cottioidei</taxon>
        <taxon>Cottales</taxon>
        <taxon>Liparidae</taxon>
        <taxon>Liparis</taxon>
    </lineage>
</organism>
<dbReference type="EMBL" id="SRLO01000443">
    <property type="protein sequence ID" value="TNN55884.1"/>
    <property type="molecule type" value="Genomic_DNA"/>
</dbReference>
<evidence type="ECO:0000256" key="1">
    <source>
        <dbReference type="SAM" id="MobiDB-lite"/>
    </source>
</evidence>
<dbReference type="AlphaFoldDB" id="A0A4Z2GTF8"/>
<sequence length="200" mass="21638">MNCRHPRRNRRLESPPVVYVKGTGLVSGALNDVERAAAAALSQHNLFPVPPLLRHAGLILCFLCSASIRLKGGKPPAANRTVQTHVELGSASRLHAHTLARLRRCVRRAQGCQVDPNQRTTNSTRGNASKVAQFRGKTADLATLGERFHRREDSRLGSWPSRSERFTTATSGSLPPIQNVLGIVSPASASLSGGVREGRQ</sequence>
<protein>
    <submittedName>
        <fullName evidence="2">Uncharacterized protein</fullName>
    </submittedName>
</protein>
<name>A0A4Z2GTF8_9TELE</name>